<accession>D6U435</accession>
<name>D6U435_KTERA</name>
<evidence type="ECO:0000256" key="1">
    <source>
        <dbReference type="SAM" id="MobiDB-lite"/>
    </source>
</evidence>
<dbReference type="InterPro" id="IPR038765">
    <property type="entry name" value="Papain-like_cys_pep_sf"/>
</dbReference>
<dbReference type="RefSeq" id="WP_007918517.1">
    <property type="nucleotide sequence ID" value="NZ_ADVG01000004.1"/>
</dbReference>
<dbReference type="PROSITE" id="PS50911">
    <property type="entry name" value="CHAP"/>
    <property type="match status" value="1"/>
</dbReference>
<protein>
    <submittedName>
        <fullName evidence="4">CHAP domain containing protein</fullName>
    </submittedName>
</protein>
<feature type="domain" description="Peptidase C51" evidence="3">
    <location>
        <begin position="214"/>
        <end position="344"/>
    </location>
</feature>
<gene>
    <name evidence="4" type="ORF">Krac_1981</name>
</gene>
<comment type="caution">
    <text evidence="4">The sequence shown here is derived from an EMBL/GenBank/DDBJ whole genome shotgun (WGS) entry which is preliminary data.</text>
</comment>
<feature type="compositionally biased region" description="Low complexity" evidence="1">
    <location>
        <begin position="60"/>
        <end position="69"/>
    </location>
</feature>
<dbReference type="Gene3D" id="3.90.1720.10">
    <property type="entry name" value="endopeptidase domain like (from Nostoc punctiforme)"/>
    <property type="match status" value="1"/>
</dbReference>
<evidence type="ECO:0000313" key="4">
    <source>
        <dbReference type="EMBL" id="EFH81273.1"/>
    </source>
</evidence>
<feature type="compositionally biased region" description="Low complexity" evidence="1">
    <location>
        <begin position="205"/>
        <end position="219"/>
    </location>
</feature>
<dbReference type="InParanoid" id="D6U435"/>
<dbReference type="Proteomes" id="UP000004508">
    <property type="component" value="Unassembled WGS sequence"/>
</dbReference>
<keyword evidence="2" id="KW-0812">Transmembrane</keyword>
<evidence type="ECO:0000259" key="3">
    <source>
        <dbReference type="PROSITE" id="PS50911"/>
    </source>
</evidence>
<organism evidence="4 5">
    <name type="scientific">Ktedonobacter racemifer DSM 44963</name>
    <dbReference type="NCBI Taxonomy" id="485913"/>
    <lineage>
        <taxon>Bacteria</taxon>
        <taxon>Bacillati</taxon>
        <taxon>Chloroflexota</taxon>
        <taxon>Ktedonobacteria</taxon>
        <taxon>Ktedonobacterales</taxon>
        <taxon>Ktedonobacteraceae</taxon>
        <taxon>Ktedonobacter</taxon>
    </lineage>
</organism>
<dbReference type="SUPFAM" id="SSF54001">
    <property type="entry name" value="Cysteine proteinases"/>
    <property type="match status" value="1"/>
</dbReference>
<dbReference type="OrthoDB" id="156610at2"/>
<feature type="region of interest" description="Disordered" evidence="1">
    <location>
        <begin position="193"/>
        <end position="222"/>
    </location>
</feature>
<evidence type="ECO:0000256" key="2">
    <source>
        <dbReference type="SAM" id="Phobius"/>
    </source>
</evidence>
<reference evidence="4 5" key="1">
    <citation type="journal article" date="2011" name="Stand. Genomic Sci.">
        <title>Non-contiguous finished genome sequence and contextual data of the filamentous soil bacterium Ktedonobacter racemifer type strain (SOSP1-21).</title>
        <authorList>
            <person name="Chang Y.J."/>
            <person name="Land M."/>
            <person name="Hauser L."/>
            <person name="Chertkov O."/>
            <person name="Del Rio T.G."/>
            <person name="Nolan M."/>
            <person name="Copeland A."/>
            <person name="Tice H."/>
            <person name="Cheng J.F."/>
            <person name="Lucas S."/>
            <person name="Han C."/>
            <person name="Goodwin L."/>
            <person name="Pitluck S."/>
            <person name="Ivanova N."/>
            <person name="Ovchinikova G."/>
            <person name="Pati A."/>
            <person name="Chen A."/>
            <person name="Palaniappan K."/>
            <person name="Mavromatis K."/>
            <person name="Liolios K."/>
            <person name="Brettin T."/>
            <person name="Fiebig A."/>
            <person name="Rohde M."/>
            <person name="Abt B."/>
            <person name="Goker M."/>
            <person name="Detter J.C."/>
            <person name="Woyke T."/>
            <person name="Bristow J."/>
            <person name="Eisen J.A."/>
            <person name="Markowitz V."/>
            <person name="Hugenholtz P."/>
            <person name="Kyrpides N.C."/>
            <person name="Klenk H.P."/>
            <person name="Lapidus A."/>
        </authorList>
    </citation>
    <scope>NUCLEOTIDE SEQUENCE [LARGE SCALE GENOMIC DNA]</scope>
    <source>
        <strain evidence="5">DSM 44963</strain>
    </source>
</reference>
<sequence>MSFLERRSKRNSKSYWEPKVASNPVIQEAPNQEEAYEIKQLPFPDITTTDGISQLPPTPTTTSQPNTGPIYTTGTLKAILDTTKTPGTTQPFATSAYRSNTTALRIPVVIKGSGKQSTGMLPPQPKGRRLMLHVTVTALLLFIMAGSLMAVAAVGDVGAHTGTGSSSPSTNGMYNSSGDNSALLAQQAATATAVTQDGYEPPRQTPKTSSAPAPAPTYAGVTPGPTLGGSGNHFFQGQCTYWAAYRFHQLTNVWVPWLGDAWQWSGQAAAYGWHVSSSPSVGAIIVLQPGVQGAGGYGHVAIVEHINSNGSVYVSTYNWYAGGGGFGILSYWTFSPGSGVSFVTL</sequence>
<dbReference type="eggNOG" id="COG3942">
    <property type="taxonomic scope" value="Bacteria"/>
</dbReference>
<dbReference type="InterPro" id="IPR007921">
    <property type="entry name" value="CHAP_dom"/>
</dbReference>
<proteinExistence type="predicted"/>
<dbReference type="STRING" id="485913.Krac_1981"/>
<dbReference type="Pfam" id="PF05257">
    <property type="entry name" value="CHAP"/>
    <property type="match status" value="1"/>
</dbReference>
<dbReference type="EMBL" id="ADVG01000004">
    <property type="protein sequence ID" value="EFH81273.1"/>
    <property type="molecule type" value="Genomic_DNA"/>
</dbReference>
<keyword evidence="5" id="KW-1185">Reference proteome</keyword>
<keyword evidence="2" id="KW-0472">Membrane</keyword>
<keyword evidence="2" id="KW-1133">Transmembrane helix</keyword>
<feature type="region of interest" description="Disordered" evidence="1">
    <location>
        <begin position="47"/>
        <end position="69"/>
    </location>
</feature>
<feature type="transmembrane region" description="Helical" evidence="2">
    <location>
        <begin position="130"/>
        <end position="155"/>
    </location>
</feature>
<dbReference type="AlphaFoldDB" id="D6U435"/>
<evidence type="ECO:0000313" key="5">
    <source>
        <dbReference type="Proteomes" id="UP000004508"/>
    </source>
</evidence>